<evidence type="ECO:0000259" key="5">
    <source>
        <dbReference type="PROSITE" id="PS50003"/>
    </source>
</evidence>
<evidence type="ECO:0000259" key="4">
    <source>
        <dbReference type="PROSITE" id="PS50001"/>
    </source>
</evidence>
<dbReference type="OrthoDB" id="10254483at2759"/>
<keyword evidence="7" id="KW-1185">Reference proteome</keyword>
<protein>
    <submittedName>
        <fullName evidence="6">Uncharacterized protein</fullName>
    </submittedName>
</protein>
<reference evidence="6" key="1">
    <citation type="submission" date="2021-01" db="UniProtKB">
        <authorList>
            <consortium name="EnsemblMetazoa"/>
        </authorList>
    </citation>
    <scope>IDENTIFICATION</scope>
</reference>
<dbReference type="InterPro" id="IPR036860">
    <property type="entry name" value="SH2_dom_sf"/>
</dbReference>
<name>A0A7M5V7E7_9CNID</name>
<dbReference type="Proteomes" id="UP000594262">
    <property type="component" value="Unplaced"/>
</dbReference>
<evidence type="ECO:0000256" key="3">
    <source>
        <dbReference type="SAM" id="MobiDB-lite"/>
    </source>
</evidence>
<feature type="region of interest" description="Disordered" evidence="3">
    <location>
        <begin position="340"/>
        <end position="406"/>
    </location>
</feature>
<dbReference type="GO" id="GO:0007165">
    <property type="term" value="P:signal transduction"/>
    <property type="evidence" value="ECO:0007669"/>
    <property type="project" value="InterPro"/>
</dbReference>
<dbReference type="Gene3D" id="2.30.29.30">
    <property type="entry name" value="Pleckstrin-homology domain (PH domain)/Phosphotyrosine-binding domain (PTB)"/>
    <property type="match status" value="1"/>
</dbReference>
<dbReference type="PROSITE" id="PS50001">
    <property type="entry name" value="SH2"/>
    <property type="match status" value="1"/>
</dbReference>
<dbReference type="PANTHER" id="PTHR15126:SF4">
    <property type="entry name" value="SH3 DOMAIN-BINDING PROTEIN 2"/>
    <property type="match status" value="1"/>
</dbReference>
<dbReference type="SMART" id="SM00252">
    <property type="entry name" value="SH2"/>
    <property type="match status" value="1"/>
</dbReference>
<dbReference type="RefSeq" id="XP_066910398.1">
    <property type="nucleotide sequence ID" value="XM_067054297.1"/>
</dbReference>
<dbReference type="EnsemblMetazoa" id="CLYHEMT008762.1">
    <property type="protein sequence ID" value="CLYHEMP008762.1"/>
    <property type="gene ID" value="CLYHEMG008762"/>
</dbReference>
<dbReference type="PROSITE" id="PS50003">
    <property type="entry name" value="PH_DOMAIN"/>
    <property type="match status" value="1"/>
</dbReference>
<evidence type="ECO:0000313" key="7">
    <source>
        <dbReference type="Proteomes" id="UP000594262"/>
    </source>
</evidence>
<dbReference type="InterPro" id="IPR011993">
    <property type="entry name" value="PH-like_dom_sf"/>
</dbReference>
<feature type="domain" description="PH" evidence="5">
    <location>
        <begin position="35"/>
        <end position="138"/>
    </location>
</feature>
<feature type="compositionally biased region" description="Basic and acidic residues" evidence="3">
    <location>
        <begin position="346"/>
        <end position="360"/>
    </location>
</feature>
<proteinExistence type="predicted"/>
<evidence type="ECO:0000313" key="6">
    <source>
        <dbReference type="EnsemblMetazoa" id="CLYHEMP008762.1"/>
    </source>
</evidence>
<dbReference type="Pfam" id="PF00169">
    <property type="entry name" value="PH"/>
    <property type="match status" value="1"/>
</dbReference>
<evidence type="ECO:0000256" key="1">
    <source>
        <dbReference type="ARBA" id="ARBA00022999"/>
    </source>
</evidence>
<dbReference type="SMART" id="SM00233">
    <property type="entry name" value="PH"/>
    <property type="match status" value="1"/>
</dbReference>
<dbReference type="Pfam" id="PF00017">
    <property type="entry name" value="SH2"/>
    <property type="match status" value="1"/>
</dbReference>
<dbReference type="PANTHER" id="PTHR15126">
    <property type="entry name" value="SH3-BINDING"/>
    <property type="match status" value="1"/>
</dbReference>
<dbReference type="InterPro" id="IPR000980">
    <property type="entry name" value="SH2"/>
</dbReference>
<feature type="region of interest" description="Disordered" evidence="3">
    <location>
        <begin position="224"/>
        <end position="245"/>
    </location>
</feature>
<dbReference type="GO" id="GO:0017124">
    <property type="term" value="F:SH3 domain binding"/>
    <property type="evidence" value="ECO:0007669"/>
    <property type="project" value="TreeGrafter"/>
</dbReference>
<dbReference type="GeneID" id="136797715"/>
<dbReference type="InterPro" id="IPR001849">
    <property type="entry name" value="PH_domain"/>
</dbReference>
<keyword evidence="1 2" id="KW-0727">SH2 domain</keyword>
<dbReference type="AlphaFoldDB" id="A0A7M5V7E7"/>
<dbReference type="SUPFAM" id="SSF55550">
    <property type="entry name" value="SH2 domain"/>
    <property type="match status" value="1"/>
</dbReference>
<sequence>MINQLRSDMVYPGARNKNAMNNVGAEFILHQCSSEVKLNGWLKKECDIKIRKEFSEKLGIIYKHYLYMYDNEKDRSATHVYDITQTKVEYIKGSSQWGFIIELLGQERIRNKKETVKFLVSSEAEMNNWVNEINTIQKKSIDTSPRSPNEPRYVPSSRKGMPLPPTPDQEQKPLKHDYTEINSVSHPTEQGDDVYNVPRECGAPIVPNETIIEDDPYSPITECQSNVSDTSNTKPPPVPRHNIAMTGSRDINENEAGFGNYQYPSTHYQVPKSNRPSNLDINVKSTDANYQRPSNRPIPATRKSKVEQILGTSPGYECPSNSHYVAPNRLIRQNGANQRVLPLTPDGRDTTDNQEPHENPYKVPLRVSTSVGLPNALPQEGPKPAKSHTLPLGITRPTPATRLPNPNKRLSLQVASLAGATNLMLSCSVKDDMAVRDNPRSSDDDNEEYLDFTTVPSDEETPYTTIGSRQRPHQYTKLRSNTYNEQCISEDSGDYIVMMNQERTVEPTTVDTEETYIDMARGELVTNQTGETEEEQFYTCMDNAGNNDIVFNANEELYDNIKFTDPILKDIKTEQDKKLLPLSTFQFHLDKDQCARLLRDDGSPGVYLIRKGSQGLNVLMASLLGDIKNYRIFMSQNKLYLKDDEPFFERLPDLIAHYTEYHLPTCHARLEKPYGE</sequence>
<accession>A0A7M5V7E7</accession>
<feature type="domain" description="SH2" evidence="4">
    <location>
        <begin position="584"/>
        <end position="674"/>
    </location>
</feature>
<dbReference type="Gene3D" id="3.30.505.10">
    <property type="entry name" value="SH2 domain"/>
    <property type="match status" value="1"/>
</dbReference>
<feature type="region of interest" description="Disordered" evidence="3">
    <location>
        <begin position="139"/>
        <end position="173"/>
    </location>
</feature>
<dbReference type="InterPro" id="IPR035848">
    <property type="entry name" value="SH3BP2"/>
</dbReference>
<dbReference type="SUPFAM" id="SSF50729">
    <property type="entry name" value="PH domain-like"/>
    <property type="match status" value="1"/>
</dbReference>
<evidence type="ECO:0000256" key="2">
    <source>
        <dbReference type="PROSITE-ProRule" id="PRU00191"/>
    </source>
</evidence>
<feature type="compositionally biased region" description="Polar residues" evidence="3">
    <location>
        <begin position="224"/>
        <end position="233"/>
    </location>
</feature>
<organism evidence="6 7">
    <name type="scientific">Clytia hemisphaerica</name>
    <dbReference type="NCBI Taxonomy" id="252671"/>
    <lineage>
        <taxon>Eukaryota</taxon>
        <taxon>Metazoa</taxon>
        <taxon>Cnidaria</taxon>
        <taxon>Hydrozoa</taxon>
        <taxon>Hydroidolina</taxon>
        <taxon>Leptothecata</taxon>
        <taxon>Obeliida</taxon>
        <taxon>Clytiidae</taxon>
        <taxon>Clytia</taxon>
    </lineage>
</organism>